<gene>
    <name evidence="2" type="ORF">GOBAR_AA23148</name>
</gene>
<feature type="compositionally biased region" description="Basic and acidic residues" evidence="1">
    <location>
        <begin position="1"/>
        <end position="17"/>
    </location>
</feature>
<evidence type="ECO:0000313" key="2">
    <source>
        <dbReference type="EMBL" id="PPR97522.1"/>
    </source>
</evidence>
<name>A0A2P5X2G9_GOSBA</name>
<accession>A0A2P5X2G9</accession>
<feature type="compositionally biased region" description="Polar residues" evidence="1">
    <location>
        <begin position="19"/>
        <end position="33"/>
    </location>
</feature>
<dbReference type="AlphaFoldDB" id="A0A2P5X2G9"/>
<dbReference type="Proteomes" id="UP000239757">
    <property type="component" value="Unassembled WGS sequence"/>
</dbReference>
<evidence type="ECO:0000256" key="1">
    <source>
        <dbReference type="SAM" id="MobiDB-lite"/>
    </source>
</evidence>
<feature type="region of interest" description="Disordered" evidence="1">
    <location>
        <begin position="1"/>
        <end position="34"/>
    </location>
</feature>
<dbReference type="EMBL" id="KZ665844">
    <property type="protein sequence ID" value="PPR97522.1"/>
    <property type="molecule type" value="Genomic_DNA"/>
</dbReference>
<evidence type="ECO:0000313" key="3">
    <source>
        <dbReference type="Proteomes" id="UP000239757"/>
    </source>
</evidence>
<feature type="region of interest" description="Disordered" evidence="1">
    <location>
        <begin position="247"/>
        <end position="267"/>
    </location>
</feature>
<organism evidence="2 3">
    <name type="scientific">Gossypium barbadense</name>
    <name type="common">Sea Island cotton</name>
    <name type="synonym">Hibiscus barbadensis</name>
    <dbReference type="NCBI Taxonomy" id="3634"/>
    <lineage>
        <taxon>Eukaryota</taxon>
        <taxon>Viridiplantae</taxon>
        <taxon>Streptophyta</taxon>
        <taxon>Embryophyta</taxon>
        <taxon>Tracheophyta</taxon>
        <taxon>Spermatophyta</taxon>
        <taxon>Magnoliopsida</taxon>
        <taxon>eudicotyledons</taxon>
        <taxon>Gunneridae</taxon>
        <taxon>Pentapetalae</taxon>
        <taxon>rosids</taxon>
        <taxon>malvids</taxon>
        <taxon>Malvales</taxon>
        <taxon>Malvaceae</taxon>
        <taxon>Malvoideae</taxon>
        <taxon>Gossypium</taxon>
    </lineage>
</organism>
<proteinExistence type="predicted"/>
<protein>
    <submittedName>
        <fullName evidence="2">Uncharacterized protein</fullName>
    </submittedName>
</protein>
<sequence length="483" mass="55180">MVVSKGKDEVGHNEPKPEISSNNLHEPCSSNQGPIYEEKMLQIEELDEWRIQKLRTPDKLKPSQDELNTSPNQLKVGDKVLLDAADPRITTSERNEEISLMVLNIFPYGTVEVIHPKFGTFKPSLQETRSRSIHEPHSNNNKGPIYEEQRLQVDELDERRTPIKEKPKAHEKLKRHHNEYRDETKQIKFGYKVLLDENDPRIATLEHNTDRVTPFTAMNIFPHGIVEVTHTVFRTFKFSRSKSLTESLNTDGPNLHGQAHGRALGRARTTGGDTTVRYCYVKTEYTMSNPRGKKTIVPASKKRKGLASPSGPTNEGLFFEIIEPTYLELTLELCLTFHLQVIMTEFDDPGMVQFRLGGLVLQLSVPEFGVALGLYTKKFMDEDDFASLHRHIHYSPSNCWRALVPTSATYDHIRSKALALAPSLRYLHAYFLWRIEHGHVFDLAYFIALAIHHQTEQYRKGVISIGPYVTHLAQYFGLLNTAA</sequence>
<reference evidence="2 3" key="1">
    <citation type="submission" date="2015-01" db="EMBL/GenBank/DDBJ databases">
        <title>Genome of allotetraploid Gossypium barbadense reveals genomic plasticity and fiber elongation in cotton evolution.</title>
        <authorList>
            <person name="Chen X."/>
            <person name="Liu X."/>
            <person name="Zhao B."/>
            <person name="Zheng H."/>
            <person name="Hu Y."/>
            <person name="Lu G."/>
            <person name="Yang C."/>
            <person name="Chen J."/>
            <person name="Shan C."/>
            <person name="Zhang L."/>
            <person name="Zhou Y."/>
            <person name="Wang L."/>
            <person name="Guo W."/>
            <person name="Bai Y."/>
            <person name="Ruan J."/>
            <person name="Shangguan X."/>
            <person name="Mao Y."/>
            <person name="Jiang J."/>
            <person name="Zhu Y."/>
            <person name="Lei J."/>
            <person name="Kang H."/>
            <person name="Chen S."/>
            <person name="He X."/>
            <person name="Wang R."/>
            <person name="Wang Y."/>
            <person name="Chen J."/>
            <person name="Wang L."/>
            <person name="Yu S."/>
            <person name="Wang B."/>
            <person name="Wei J."/>
            <person name="Song S."/>
            <person name="Lu X."/>
            <person name="Gao Z."/>
            <person name="Gu W."/>
            <person name="Deng X."/>
            <person name="Ma D."/>
            <person name="Wang S."/>
            <person name="Liang W."/>
            <person name="Fang L."/>
            <person name="Cai C."/>
            <person name="Zhu X."/>
            <person name="Zhou B."/>
            <person name="Zhang Y."/>
            <person name="Chen Z."/>
            <person name="Xu S."/>
            <person name="Zhu R."/>
            <person name="Wang S."/>
            <person name="Zhang T."/>
            <person name="Zhao G."/>
        </authorList>
    </citation>
    <scope>NUCLEOTIDE SEQUENCE [LARGE SCALE GENOMIC DNA]</scope>
    <source>
        <strain evidence="3">cv. Xinhai21</strain>
        <tissue evidence="2">Leaf</tissue>
    </source>
</reference>